<name>A0A2W5MU52_ANCNO</name>
<sequence length="504" mass="54000">MTRSALGAIAAVVLSILGAAYAVGSGGEARAQGYYPRYYDGPPRERVYRERRVYDDDDAYVERRQRSYSRDARRYDDRRLRPMEPERPRAGLNFFQRLFGGGPAEDVRSDQGAVEVRPTKRVAPRRRSPAVAAKPPAAAPAPADPAAAVQSAAQPGVPAPAAAVQPTTFVVVIGDSIADQLATGLQEGFADAPELEVKRVAKPNSGLVREDYFDFAAEIRKALDQGPATYAVFDVGVNDRQPFLDMRKEPPLSDAWRKRYAARLDAVLAPFKERKIPVFWTGLAASESGRATADHVAINAIAKERVEAAGGTYVDVWEGFVDEDGVYAESGPMLDGQIGRLRLDDGVHFSKAGARKLAHYVEQEIRKVFQPKPATPDAVMAAVAPEAGAAIIQPPPTAEQPRPIASPLMVLTAPRKSQGGALAAATPMPIPARDASQSAAKVLVNGESGDADPGRMDDHRWPGAEQPEAAGPKTTEVKASPAAEASQPATLIDPKPVERQGAPR</sequence>
<dbReference type="SUPFAM" id="SSF52266">
    <property type="entry name" value="SGNH hydrolase"/>
    <property type="match status" value="1"/>
</dbReference>
<feature type="compositionally biased region" description="Basic residues" evidence="1">
    <location>
        <begin position="119"/>
        <end position="128"/>
    </location>
</feature>
<evidence type="ECO:0008006" key="4">
    <source>
        <dbReference type="Google" id="ProtNLM"/>
    </source>
</evidence>
<reference evidence="2 3" key="1">
    <citation type="submission" date="2017-08" db="EMBL/GenBank/DDBJ databases">
        <title>Infants hospitalized years apart are colonized by the same room-sourced microbial strains.</title>
        <authorList>
            <person name="Brooks B."/>
            <person name="Olm M.R."/>
            <person name="Firek B.A."/>
            <person name="Baker R."/>
            <person name="Thomas B.C."/>
            <person name="Morowitz M.J."/>
            <person name="Banfield J.F."/>
        </authorList>
    </citation>
    <scope>NUCLEOTIDE SEQUENCE [LARGE SCALE GENOMIC DNA]</scope>
    <source>
        <strain evidence="2">S2_005_003_R2_43</strain>
    </source>
</reference>
<feature type="region of interest" description="Disordered" evidence="1">
    <location>
        <begin position="445"/>
        <end position="504"/>
    </location>
</feature>
<protein>
    <recommendedName>
        <fullName evidence="4">SGNH hydrolase-type esterase domain-containing protein</fullName>
    </recommendedName>
</protein>
<dbReference type="InterPro" id="IPR036514">
    <property type="entry name" value="SGNH_hydro_sf"/>
</dbReference>
<organism evidence="2 3">
    <name type="scientific">Ancylobacter novellus</name>
    <name type="common">Thiobacillus novellus</name>
    <dbReference type="NCBI Taxonomy" id="921"/>
    <lineage>
        <taxon>Bacteria</taxon>
        <taxon>Pseudomonadati</taxon>
        <taxon>Pseudomonadota</taxon>
        <taxon>Alphaproteobacteria</taxon>
        <taxon>Hyphomicrobiales</taxon>
        <taxon>Xanthobacteraceae</taxon>
        <taxon>Ancylobacter</taxon>
    </lineage>
</organism>
<dbReference type="EMBL" id="QFPN01000003">
    <property type="protein sequence ID" value="PZQ17200.1"/>
    <property type="molecule type" value="Genomic_DNA"/>
</dbReference>
<evidence type="ECO:0000256" key="1">
    <source>
        <dbReference type="SAM" id="MobiDB-lite"/>
    </source>
</evidence>
<gene>
    <name evidence="2" type="ORF">DI565_07465</name>
</gene>
<dbReference type="AlphaFoldDB" id="A0A2W5MU52"/>
<dbReference type="Pfam" id="PF04311">
    <property type="entry name" value="DUF459"/>
    <property type="match status" value="1"/>
</dbReference>
<dbReference type="Proteomes" id="UP000249577">
    <property type="component" value="Unassembled WGS sequence"/>
</dbReference>
<dbReference type="Gene3D" id="3.40.50.1110">
    <property type="entry name" value="SGNH hydrolase"/>
    <property type="match status" value="1"/>
</dbReference>
<dbReference type="GO" id="GO:0016788">
    <property type="term" value="F:hydrolase activity, acting on ester bonds"/>
    <property type="evidence" value="ECO:0007669"/>
    <property type="project" value="UniProtKB-ARBA"/>
</dbReference>
<proteinExistence type="predicted"/>
<feature type="region of interest" description="Disordered" evidence="1">
    <location>
        <begin position="64"/>
        <end position="86"/>
    </location>
</feature>
<feature type="region of interest" description="Disordered" evidence="1">
    <location>
        <begin position="106"/>
        <end position="151"/>
    </location>
</feature>
<accession>A0A2W5MU52</accession>
<feature type="compositionally biased region" description="Basic and acidic residues" evidence="1">
    <location>
        <begin position="452"/>
        <end position="462"/>
    </location>
</feature>
<evidence type="ECO:0000313" key="3">
    <source>
        <dbReference type="Proteomes" id="UP000249577"/>
    </source>
</evidence>
<evidence type="ECO:0000313" key="2">
    <source>
        <dbReference type="EMBL" id="PZQ17200.1"/>
    </source>
</evidence>
<dbReference type="InterPro" id="IPR007407">
    <property type="entry name" value="DUF459"/>
</dbReference>
<comment type="caution">
    <text evidence="2">The sequence shown here is derived from an EMBL/GenBank/DDBJ whole genome shotgun (WGS) entry which is preliminary data.</text>
</comment>